<dbReference type="GO" id="GO:0016787">
    <property type="term" value="F:hydrolase activity"/>
    <property type="evidence" value="ECO:0007669"/>
    <property type="project" value="InterPro"/>
</dbReference>
<evidence type="ECO:0000259" key="1">
    <source>
        <dbReference type="SMART" id="SM01001"/>
    </source>
</evidence>
<dbReference type="AlphaFoldDB" id="A0A381T4K8"/>
<reference evidence="2" key="1">
    <citation type="submission" date="2018-05" db="EMBL/GenBank/DDBJ databases">
        <authorList>
            <person name="Lanie J.A."/>
            <person name="Ng W.-L."/>
            <person name="Kazmierczak K.M."/>
            <person name="Andrzejewski T.M."/>
            <person name="Davidsen T.M."/>
            <person name="Wayne K.J."/>
            <person name="Tettelin H."/>
            <person name="Glass J.I."/>
            <person name="Rusch D."/>
            <person name="Podicherti R."/>
            <person name="Tsui H.-C.T."/>
            <person name="Winkler M.E."/>
        </authorList>
    </citation>
    <scope>NUCLEOTIDE SEQUENCE</scope>
</reference>
<gene>
    <name evidence="2" type="ORF">METZ01_LOCUS63362</name>
</gene>
<protein>
    <recommendedName>
        <fullName evidence="1">PurE domain-containing protein</fullName>
    </recommendedName>
</protein>
<evidence type="ECO:0000313" key="2">
    <source>
        <dbReference type="EMBL" id="SVA10508.1"/>
    </source>
</evidence>
<organism evidence="2">
    <name type="scientific">marine metagenome</name>
    <dbReference type="NCBI Taxonomy" id="408172"/>
    <lineage>
        <taxon>unclassified sequences</taxon>
        <taxon>metagenomes</taxon>
        <taxon>ecological metagenomes</taxon>
    </lineage>
</organism>
<dbReference type="Pfam" id="PF00731">
    <property type="entry name" value="AIRC"/>
    <property type="match status" value="1"/>
</dbReference>
<dbReference type="SMART" id="SM01001">
    <property type="entry name" value="AIRC"/>
    <property type="match status" value="1"/>
</dbReference>
<dbReference type="InterPro" id="IPR039476">
    <property type="entry name" value="P2CMN_synthase_LarB"/>
</dbReference>
<dbReference type="GO" id="GO:0006189">
    <property type="term" value="P:'de novo' IMP biosynthetic process"/>
    <property type="evidence" value="ECO:0007669"/>
    <property type="project" value="InterPro"/>
</dbReference>
<dbReference type="EMBL" id="UINC01003939">
    <property type="protein sequence ID" value="SVA10508.1"/>
    <property type="molecule type" value="Genomic_DNA"/>
</dbReference>
<dbReference type="PANTHER" id="PTHR43064">
    <property type="entry name" value="PHOSPHORIBOSYLAMINOIMIDAZOLE CARBOXYLASE-RELATED"/>
    <property type="match status" value="1"/>
</dbReference>
<dbReference type="NCBIfam" id="NF033503">
    <property type="entry name" value="LarB"/>
    <property type="match status" value="1"/>
</dbReference>
<dbReference type="SUPFAM" id="SSF52255">
    <property type="entry name" value="N5-CAIR mutase (phosphoribosylaminoimidazole carboxylase, PurE)"/>
    <property type="match status" value="1"/>
</dbReference>
<dbReference type="PANTHER" id="PTHR43064:SF1">
    <property type="entry name" value="SLL1489 PROTEIN"/>
    <property type="match status" value="1"/>
</dbReference>
<feature type="domain" description="PurE" evidence="1">
    <location>
        <begin position="116"/>
        <end position="245"/>
    </location>
</feature>
<name>A0A381T4K8_9ZZZZ</name>
<sequence length="247" mass="24868">MDAEALRSLLDDVASGVVEADEAVRLLRALPFADLGNARVDHHRTVRQGLPEAVYGPGKTPEDVALIVGELLAGGAGPVVLTRAGKEQFTAALAVDATGTVLGTTAIWRRADDRPERVAVVTAGTADLPVADECAAVLWAHGLEPVRITDVGVAGLHRLLVEVETLQAADAVVVVAGMEGALASVVGGLTGAPVTAVPTSVGYGASLEGVTALLGMLASCASGLTVVGIDNGFGAACAVLRQLGART</sequence>
<proteinExistence type="predicted"/>
<dbReference type="InterPro" id="IPR000031">
    <property type="entry name" value="PurE_dom"/>
</dbReference>
<accession>A0A381T4K8</accession>
<dbReference type="Gene3D" id="3.40.50.1970">
    <property type="match status" value="1"/>
</dbReference>